<feature type="compositionally biased region" description="Basic and acidic residues" evidence="4">
    <location>
        <begin position="1707"/>
        <end position="1725"/>
    </location>
</feature>
<dbReference type="Proteomes" id="UP001338582">
    <property type="component" value="Chromosome 2"/>
</dbReference>
<dbReference type="GO" id="GO:0031491">
    <property type="term" value="F:nucleosome binding"/>
    <property type="evidence" value="ECO:0007669"/>
    <property type="project" value="TreeGrafter"/>
</dbReference>
<dbReference type="GO" id="GO:0006325">
    <property type="term" value="P:chromatin organization"/>
    <property type="evidence" value="ECO:0007669"/>
    <property type="project" value="InterPro"/>
</dbReference>
<dbReference type="GO" id="GO:0000417">
    <property type="term" value="C:HIR complex"/>
    <property type="evidence" value="ECO:0007669"/>
    <property type="project" value="TreeGrafter"/>
</dbReference>
<dbReference type="EMBL" id="CP138895">
    <property type="protein sequence ID" value="WPK24769.1"/>
    <property type="molecule type" value="Genomic_DNA"/>
</dbReference>
<feature type="region of interest" description="Disordered" evidence="4">
    <location>
        <begin position="1685"/>
        <end position="1760"/>
    </location>
</feature>
<dbReference type="InterPro" id="IPR033053">
    <property type="entry name" value="Hir3/CABIN1"/>
</dbReference>
<evidence type="ECO:0000313" key="5">
    <source>
        <dbReference type="EMBL" id="WPK24769.1"/>
    </source>
</evidence>
<reference evidence="5 6" key="1">
    <citation type="submission" date="2023-10" db="EMBL/GenBank/DDBJ databases">
        <title>Draft Genome Sequence of Candida saopaulonensis from a very Premature Infant with Sepsis.</title>
        <authorList>
            <person name="Ning Y."/>
            <person name="Dai R."/>
            <person name="Xiao M."/>
            <person name="Xu Y."/>
            <person name="Yan Q."/>
            <person name="Zhang L."/>
        </authorList>
    </citation>
    <scope>NUCLEOTIDE SEQUENCE [LARGE SCALE GENOMIC DNA]</scope>
    <source>
        <strain evidence="5 6">19XY460</strain>
    </source>
</reference>
<evidence type="ECO:0000256" key="2">
    <source>
        <dbReference type="ARBA" id="ARBA00007335"/>
    </source>
</evidence>
<dbReference type="RefSeq" id="XP_062877152.1">
    <property type="nucleotide sequence ID" value="XM_063021082.1"/>
</dbReference>
<feature type="region of interest" description="Disordered" evidence="4">
    <location>
        <begin position="1887"/>
        <end position="1915"/>
    </location>
</feature>
<keyword evidence="3" id="KW-0539">Nucleus</keyword>
<evidence type="ECO:0008006" key="7">
    <source>
        <dbReference type="Google" id="ProtNLM"/>
    </source>
</evidence>
<keyword evidence="6" id="KW-1185">Reference proteome</keyword>
<accession>A0AAX4H8E9</accession>
<feature type="compositionally biased region" description="Low complexity" evidence="4">
    <location>
        <begin position="1691"/>
        <end position="1702"/>
    </location>
</feature>
<dbReference type="GO" id="GO:0005634">
    <property type="term" value="C:nucleus"/>
    <property type="evidence" value="ECO:0007669"/>
    <property type="project" value="UniProtKB-SubCell"/>
</dbReference>
<feature type="compositionally biased region" description="Polar residues" evidence="4">
    <location>
        <begin position="1726"/>
        <end position="1741"/>
    </location>
</feature>
<gene>
    <name evidence="5" type="ORF">PUMCH_002060</name>
</gene>
<comment type="similarity">
    <text evidence="2">Belongs to the HIR3 family.</text>
</comment>
<organism evidence="5 6">
    <name type="scientific">Australozyma saopauloensis</name>
    <dbReference type="NCBI Taxonomy" id="291208"/>
    <lineage>
        <taxon>Eukaryota</taxon>
        <taxon>Fungi</taxon>
        <taxon>Dikarya</taxon>
        <taxon>Ascomycota</taxon>
        <taxon>Saccharomycotina</taxon>
        <taxon>Pichiomycetes</taxon>
        <taxon>Metschnikowiaceae</taxon>
        <taxon>Australozyma</taxon>
    </lineage>
</organism>
<evidence type="ECO:0000313" key="6">
    <source>
        <dbReference type="Proteomes" id="UP001338582"/>
    </source>
</evidence>
<name>A0AAX4H8E9_9ASCO</name>
<protein>
    <recommendedName>
        <fullName evidence="7">Histone transcription regulator 3 homolog</fullName>
    </recommendedName>
</protein>
<sequence>MLDNLVGCMMYQEADDTVFRLLFDVYTYLDFKRLAKFTFELAQSFAAESDDLMSILPINNWVVKLRSSFLAWLKSGETTLSVQLLEKLAFLDPIKKDLAIQLNKIYALNGLEVPVKANANWADVLNSLMISLRKNQDRDKAQSFAKYPELDPYLASEYSCDYIEFKFDVVEIPASAEIVEVSPVQEDDVTLVDVIEISPLVDTVEIQTPAESMPLNEAESSVSEKASMRISRRLNPDELNPLVADNIVLLRRYFVETEAFFELINAFHAEISPGSLPVLSDVIQFLVSPNPNSLEPLYTSDFVRTLNEWKLDFYEDTIIFREKSDSKTEKSKADSDKAKLIEVLTRFGNQSSFSQTIPDSIDDTEDTTSIKKTLSEITAKKLPLVLVRLEILAYLFLSISDLSWSPDLIDAVCEWVTFYELDLFEHFKRSISSTVTRKDIVLMLGIYEMLANQFILVKKQVEDSTENLSEISKATKSSNSSFLKVLNLKDRLNRWKSVLKDVLDSDVLDSKSSPDMSLIIRYYWVSNYVIASESLSWSEKKYAVIHLHQLQTILNHNSHPEIRISFPNYDHIGEFSFENLHRRLSTASILAIFCKILNSNGLKLDGNDDTIALLEAILIENGNENASTNEDSSQFAGDSLVNSVIHGRATLDSHSLESVKNFLNECPVDLRLNLWNILFLYYEKDSIAKYQGGFEQYLDFMLSFLLSPGYLKCQRERPSLLLQLISSFDGYLKVFLRNLAVHKWQLPNLQFDDQVILNIGRVFQLSYCFSLHEESALITGRKISVEVKSPAAFNYFKDFVIDCITILLVYFFAVAKNLDSAKREEFIAAMIIVVHNQLGIRRLCDSSNGLFLRFAEDVLMGLRDVPDKELAQILSCRFHYKVKLNGQFPIDHYTEKVGKLDKVSAEELASFILPFCFRKNPLTHNPRNDLKQVVEDLYEIIGDPDLESDETLLVNVSNIKKFCEQTLLTPRFVKEAFHGLQHIPLQTPRTRNVVAEHGLYFMEAILMFNFYKIRKKSAQSRTVELEKIVSFLIFDLAYGSNRVESWILLGQAYSFLVEDDLIWTSDKLNIIERKVVTANSQRKSLVSYLMAISIMTHQRMIQADVLKLVVAMLMSSFAKELYSACFAPMDMTAFMAYPNPRLLRANGQTSISLLSEKPLLTKLFCLKLMLQCILLSIRSNEEDWSSFYYLAKIKAKLRHKPLDVLEVVKQASSLAKNSSVPGDLILEPAYKYFSLLYKYLRRDEINASEAMSLLVQEPSVCIEVSPAFISKESVFISLVNCFGKISTMDKKGWYHKPSYRQAFIVMNEFHDLKKAKEIMSKYFSLKSTTKTFLQLWKPENERAGKHFVYMYQYARFYITVLTQERDLTSLVNMFPKLRKANSTMVLLYYAWDHMCSSLCKFIRQVFGIEENSVEKFLSANNHALFVSQARILVDNFDSEKIPEPTISVLCSLNILSEMRKLNNGFGPTSLIDDTFTAFFLMIFNEIIHGRQIAEDIIAETPAGKVKKLAKKDLFPFAIELTAKSKRFTDSYLKEHPNIFNEFVSQYELRIKQMWAMLQLVNYQNRVQALSHIQRVNFDAEAAKSWWLFEQKLSMKKMLYSTIPDSKRLIQQDEDELVELPGVQELKPSTHVLSAIVSQPQLMNRSAFAPAVTDHPMAQNLMGIVPAKYLNPVELDTAMLSRLEVVPTQGKSSDSSQSLATSSHHLTRTADDRTTLPQENKVKDSPSETGEGTANEKSQFSIPSEDPKFDKIARSGPNTRSMEVIDLDSRAGSEAPLPKATSPPTTIHEDSIALTKLQSQSLEVQKTDSLPAAESSLHKIEGAPELISAQREESIVGNKGLGKEVPIIIEEPNEPIFVPRRRSSRQRENLLKTRLNGLSKDVPIVVEIEDEGPKRSPSEENPLESVSKRRKGSNKS</sequence>
<proteinExistence type="inferred from homology"/>
<dbReference type="KEGG" id="asau:88173125"/>
<dbReference type="GeneID" id="88173125"/>
<dbReference type="PANTHER" id="PTHR15502:SF7">
    <property type="entry name" value="CALCINEURIN-BINDING PROTEIN CABIN-1"/>
    <property type="match status" value="1"/>
</dbReference>
<dbReference type="PANTHER" id="PTHR15502">
    <property type="entry name" value="CALCINEURIN-BINDING PROTEIN CABIN 1-RELATED"/>
    <property type="match status" value="1"/>
</dbReference>
<evidence type="ECO:0000256" key="4">
    <source>
        <dbReference type="SAM" id="MobiDB-lite"/>
    </source>
</evidence>
<evidence type="ECO:0000256" key="3">
    <source>
        <dbReference type="ARBA" id="ARBA00023242"/>
    </source>
</evidence>
<evidence type="ECO:0000256" key="1">
    <source>
        <dbReference type="ARBA" id="ARBA00004123"/>
    </source>
</evidence>
<comment type="subcellular location">
    <subcellularLocation>
        <location evidence="1">Nucleus</location>
    </subcellularLocation>
</comment>